<feature type="transmembrane region" description="Helical" evidence="1">
    <location>
        <begin position="37"/>
        <end position="58"/>
    </location>
</feature>
<dbReference type="AlphaFoldDB" id="A0A174Z1H9"/>
<dbReference type="Pfam" id="PF13346">
    <property type="entry name" value="ABC2_membrane_5"/>
    <property type="match status" value="1"/>
</dbReference>
<dbReference type="EMBL" id="CZBU01000004">
    <property type="protein sequence ID" value="CUQ78016.1"/>
    <property type="molecule type" value="Genomic_DNA"/>
</dbReference>
<proteinExistence type="predicted"/>
<evidence type="ECO:0008006" key="4">
    <source>
        <dbReference type="Google" id="ProtNLM"/>
    </source>
</evidence>
<keyword evidence="1" id="KW-1133">Transmembrane helix</keyword>
<evidence type="ECO:0000313" key="2">
    <source>
        <dbReference type="EMBL" id="CUQ78016.1"/>
    </source>
</evidence>
<dbReference type="GeneID" id="41356409"/>
<sequence>MAGLVEKDFRLIWCNKQALIFLLIIGVVIGLQNEAVILGWLPFAISILLINTVTYDELDKGYGFLMTLPIDAETYVREKYFFCLTGGTVSWLVAAGLYMILEMKQQMPVDMASQIPVVLVFLPVTALLIALLIPLQLVSGVEKSRVVISGACGVMGASVIAFAELVKTNVLSAFSFLNQMNGWILAGIAVVVTVLLILLSYAISVRIMEKKEF</sequence>
<dbReference type="RefSeq" id="WP_012739972.1">
    <property type="nucleotide sequence ID" value="NZ_CP085938.1"/>
</dbReference>
<feature type="transmembrane region" description="Helical" evidence="1">
    <location>
        <begin position="146"/>
        <end position="163"/>
    </location>
</feature>
<dbReference type="OrthoDB" id="2313863at2"/>
<keyword evidence="1" id="KW-0472">Membrane</keyword>
<protein>
    <recommendedName>
        <fullName evidence="4">ABC-2 transporter permease</fullName>
    </recommendedName>
</protein>
<feature type="transmembrane region" description="Helical" evidence="1">
    <location>
        <begin position="113"/>
        <end position="134"/>
    </location>
</feature>
<evidence type="ECO:0000313" key="3">
    <source>
        <dbReference type="Proteomes" id="UP000095621"/>
    </source>
</evidence>
<dbReference type="InterPro" id="IPR025699">
    <property type="entry name" value="ABC2_memb-like"/>
</dbReference>
<evidence type="ECO:0000256" key="1">
    <source>
        <dbReference type="SAM" id="Phobius"/>
    </source>
</evidence>
<organism evidence="2 3">
    <name type="scientific">Lachnospira eligens</name>
    <dbReference type="NCBI Taxonomy" id="39485"/>
    <lineage>
        <taxon>Bacteria</taxon>
        <taxon>Bacillati</taxon>
        <taxon>Bacillota</taxon>
        <taxon>Clostridia</taxon>
        <taxon>Lachnospirales</taxon>
        <taxon>Lachnospiraceae</taxon>
        <taxon>Lachnospira</taxon>
    </lineage>
</organism>
<feature type="transmembrane region" description="Helical" evidence="1">
    <location>
        <begin position="12"/>
        <end position="31"/>
    </location>
</feature>
<accession>A0A174Z1H9</accession>
<dbReference type="OMA" id="FRILAGQ"/>
<feature type="transmembrane region" description="Helical" evidence="1">
    <location>
        <begin position="183"/>
        <end position="203"/>
    </location>
</feature>
<dbReference type="Proteomes" id="UP000095621">
    <property type="component" value="Unassembled WGS sequence"/>
</dbReference>
<keyword evidence="1" id="KW-0812">Transmembrane</keyword>
<feature type="transmembrane region" description="Helical" evidence="1">
    <location>
        <begin position="79"/>
        <end position="101"/>
    </location>
</feature>
<name>A0A174Z1H9_9FIRM</name>
<gene>
    <name evidence="2" type="ORF">ERS852490_01848</name>
</gene>
<reference evidence="2 3" key="1">
    <citation type="submission" date="2015-09" db="EMBL/GenBank/DDBJ databases">
        <authorList>
            <consortium name="Pathogen Informatics"/>
        </authorList>
    </citation>
    <scope>NUCLEOTIDE SEQUENCE [LARGE SCALE GENOMIC DNA]</scope>
    <source>
        <strain evidence="2 3">2789STDY5834875</strain>
    </source>
</reference>